<proteinExistence type="inferred from homology"/>
<name>A0ABQ1T189_9GAMM</name>
<accession>A0ABQ1T189</accession>
<dbReference type="InterPro" id="IPR036255">
    <property type="entry name" value="YgfB-like_sf"/>
</dbReference>
<dbReference type="NCBIfam" id="TIGR02292">
    <property type="entry name" value="ygfB_yecA"/>
    <property type="match status" value="1"/>
</dbReference>
<dbReference type="InterPro" id="IPR011978">
    <property type="entry name" value="YgfB-like"/>
</dbReference>
<comment type="similarity">
    <text evidence="1">Belongs to the UPF0149 family.</text>
</comment>
<comment type="caution">
    <text evidence="2">The sequence shown here is derived from an EMBL/GenBank/DDBJ whole genome shotgun (WGS) entry which is preliminary data.</text>
</comment>
<evidence type="ECO:0000313" key="2">
    <source>
        <dbReference type="EMBL" id="GGE73569.1"/>
    </source>
</evidence>
<organism evidence="2 3">
    <name type="scientific">Shewanella carassii</name>
    <dbReference type="NCBI Taxonomy" id="1987584"/>
    <lineage>
        <taxon>Bacteria</taxon>
        <taxon>Pseudomonadati</taxon>
        <taxon>Pseudomonadota</taxon>
        <taxon>Gammaproteobacteria</taxon>
        <taxon>Alteromonadales</taxon>
        <taxon>Shewanellaceae</taxon>
        <taxon>Shewanella</taxon>
    </lineage>
</organism>
<sequence length="197" mass="21851">MDSFMATPPSLRIESLRSALDNADIGQHPVEVHGALVGLICGGVPQQEQAWYQPLLELMNDGQRLPDELTQLITELFGDTVNRLQDPDFGFTLLLPEEEEPLTVRVEALSLWAQSFLTGIAIIQPGLNQASEDVREVIKDLAEIAQVEFDVADDDESESAYLELLEFVRMAAILCYSEFGPELPDLDAETPDNNTLH</sequence>
<evidence type="ECO:0000256" key="1">
    <source>
        <dbReference type="ARBA" id="ARBA00038308"/>
    </source>
</evidence>
<dbReference type="Gene3D" id="1.20.120.740">
    <property type="entry name" value="YgfB uncharacterised protein family UPF0149, PF03695"/>
    <property type="match status" value="1"/>
</dbReference>
<dbReference type="PANTHER" id="PTHR37528:SF1">
    <property type="entry name" value="UPF0149 PROTEIN YGFB"/>
    <property type="match status" value="1"/>
</dbReference>
<keyword evidence="3" id="KW-1185">Reference proteome</keyword>
<dbReference type="PANTHER" id="PTHR37528">
    <property type="entry name" value="UPF0149 PROTEIN YGFB"/>
    <property type="match status" value="1"/>
</dbReference>
<dbReference type="EMBL" id="BMKO01000002">
    <property type="protein sequence ID" value="GGE73569.1"/>
    <property type="molecule type" value="Genomic_DNA"/>
</dbReference>
<protein>
    <submittedName>
        <fullName evidence="2">Uncharacterized protein</fullName>
    </submittedName>
</protein>
<dbReference type="Pfam" id="PF03695">
    <property type="entry name" value="UPF0149"/>
    <property type="match status" value="1"/>
</dbReference>
<reference evidence="3" key="1">
    <citation type="journal article" date="2019" name="Int. J. Syst. Evol. Microbiol.">
        <title>The Global Catalogue of Microorganisms (GCM) 10K type strain sequencing project: providing services to taxonomists for standard genome sequencing and annotation.</title>
        <authorList>
            <consortium name="The Broad Institute Genomics Platform"/>
            <consortium name="The Broad Institute Genome Sequencing Center for Infectious Disease"/>
            <person name="Wu L."/>
            <person name="Ma J."/>
        </authorList>
    </citation>
    <scope>NUCLEOTIDE SEQUENCE [LARGE SCALE GENOMIC DNA]</scope>
    <source>
        <strain evidence="3">CGMCC 1.16033</strain>
    </source>
</reference>
<dbReference type="SUPFAM" id="SSF101327">
    <property type="entry name" value="YgfB-like"/>
    <property type="match status" value="1"/>
</dbReference>
<dbReference type="Proteomes" id="UP000606498">
    <property type="component" value="Unassembled WGS sequence"/>
</dbReference>
<gene>
    <name evidence="2" type="ORF">GCM10011520_12650</name>
</gene>
<evidence type="ECO:0000313" key="3">
    <source>
        <dbReference type="Proteomes" id="UP000606498"/>
    </source>
</evidence>